<comment type="caution">
    <text evidence="2">The sequence shown here is derived from an EMBL/GenBank/DDBJ whole genome shotgun (WGS) entry which is preliminary data.</text>
</comment>
<proteinExistence type="predicted"/>
<gene>
    <name evidence="2" type="ORF">XAT740_LOCUS62485</name>
</gene>
<evidence type="ECO:0000313" key="3">
    <source>
        <dbReference type="Proteomes" id="UP000663828"/>
    </source>
</evidence>
<evidence type="ECO:0000313" key="2">
    <source>
        <dbReference type="EMBL" id="CAF1687626.1"/>
    </source>
</evidence>
<dbReference type="EMBL" id="CAJNOR010017662">
    <property type="protein sequence ID" value="CAF1687626.1"/>
    <property type="molecule type" value="Genomic_DNA"/>
</dbReference>
<feature type="non-terminal residue" evidence="2">
    <location>
        <position position="1"/>
    </location>
</feature>
<dbReference type="AlphaFoldDB" id="A0A816HI07"/>
<organism evidence="2 3">
    <name type="scientific">Adineta ricciae</name>
    <name type="common">Rotifer</name>
    <dbReference type="NCBI Taxonomy" id="249248"/>
    <lineage>
        <taxon>Eukaryota</taxon>
        <taxon>Metazoa</taxon>
        <taxon>Spiralia</taxon>
        <taxon>Gnathifera</taxon>
        <taxon>Rotifera</taxon>
        <taxon>Eurotatoria</taxon>
        <taxon>Bdelloidea</taxon>
        <taxon>Adinetida</taxon>
        <taxon>Adinetidae</taxon>
        <taxon>Adineta</taxon>
    </lineage>
</organism>
<feature type="non-terminal residue" evidence="2">
    <location>
        <position position="142"/>
    </location>
</feature>
<sequence length="142" mass="16600">WGQSLLCIIRQEHKQSSSSHHNILDKNNDIQHQPILSADRSAHARACLDALTHLDSVKSNLIQFWSKHRTRLNHCLALRHFEQRFQEIRTNCSQLFDEFDQLIDINKLLVASDSHRLNNNHNSKEDIDQISTQLDDLSQRTE</sequence>
<reference evidence="2" key="1">
    <citation type="submission" date="2021-02" db="EMBL/GenBank/DDBJ databases">
        <authorList>
            <person name="Nowell W R."/>
        </authorList>
    </citation>
    <scope>NUCLEOTIDE SEQUENCE</scope>
</reference>
<feature type="region of interest" description="Disordered" evidence="1">
    <location>
        <begin position="116"/>
        <end position="142"/>
    </location>
</feature>
<evidence type="ECO:0000256" key="1">
    <source>
        <dbReference type="SAM" id="MobiDB-lite"/>
    </source>
</evidence>
<protein>
    <submittedName>
        <fullName evidence="2">Uncharacterized protein</fullName>
    </submittedName>
</protein>
<keyword evidence="3" id="KW-1185">Reference proteome</keyword>
<dbReference type="Proteomes" id="UP000663828">
    <property type="component" value="Unassembled WGS sequence"/>
</dbReference>
<name>A0A816HI07_ADIRI</name>
<accession>A0A816HI07</accession>